<accession>A0AAV7SHR9</accession>
<organism evidence="1 2">
    <name type="scientific">Pleurodeles waltl</name>
    <name type="common">Iberian ribbed newt</name>
    <dbReference type="NCBI Taxonomy" id="8319"/>
    <lineage>
        <taxon>Eukaryota</taxon>
        <taxon>Metazoa</taxon>
        <taxon>Chordata</taxon>
        <taxon>Craniata</taxon>
        <taxon>Vertebrata</taxon>
        <taxon>Euteleostomi</taxon>
        <taxon>Amphibia</taxon>
        <taxon>Batrachia</taxon>
        <taxon>Caudata</taxon>
        <taxon>Salamandroidea</taxon>
        <taxon>Salamandridae</taxon>
        <taxon>Pleurodelinae</taxon>
        <taxon>Pleurodeles</taxon>
    </lineage>
</organism>
<gene>
    <name evidence="1" type="ORF">NDU88_004079</name>
</gene>
<reference evidence="1" key="1">
    <citation type="journal article" date="2022" name="bioRxiv">
        <title>Sequencing and chromosome-scale assembly of the giantPleurodeles waltlgenome.</title>
        <authorList>
            <person name="Brown T."/>
            <person name="Elewa A."/>
            <person name="Iarovenko S."/>
            <person name="Subramanian E."/>
            <person name="Araus A.J."/>
            <person name="Petzold A."/>
            <person name="Susuki M."/>
            <person name="Suzuki K.-i.T."/>
            <person name="Hayashi T."/>
            <person name="Toyoda A."/>
            <person name="Oliveira C."/>
            <person name="Osipova E."/>
            <person name="Leigh N.D."/>
            <person name="Simon A."/>
            <person name="Yun M.H."/>
        </authorList>
    </citation>
    <scope>NUCLEOTIDE SEQUENCE</scope>
    <source>
        <strain evidence="1">20211129_DDA</strain>
        <tissue evidence="1">Liver</tissue>
    </source>
</reference>
<name>A0AAV7SHR9_PLEWA</name>
<evidence type="ECO:0000313" key="1">
    <source>
        <dbReference type="EMBL" id="KAJ1163623.1"/>
    </source>
</evidence>
<proteinExistence type="predicted"/>
<keyword evidence="2" id="KW-1185">Reference proteome</keyword>
<protein>
    <submittedName>
        <fullName evidence="1">Uncharacterized protein</fullName>
    </submittedName>
</protein>
<dbReference type="Proteomes" id="UP001066276">
    <property type="component" value="Chromosome 4_2"/>
</dbReference>
<sequence>MKGALTHREGPKYARLAEPRVRVVGEGFRGFAAGDRSAQPAVAAAQAAQRASHWEPYSLELLLTRPEYI</sequence>
<dbReference type="EMBL" id="JANPWB010000008">
    <property type="protein sequence ID" value="KAJ1163623.1"/>
    <property type="molecule type" value="Genomic_DNA"/>
</dbReference>
<evidence type="ECO:0000313" key="2">
    <source>
        <dbReference type="Proteomes" id="UP001066276"/>
    </source>
</evidence>
<comment type="caution">
    <text evidence="1">The sequence shown here is derived from an EMBL/GenBank/DDBJ whole genome shotgun (WGS) entry which is preliminary data.</text>
</comment>
<dbReference type="AlphaFoldDB" id="A0AAV7SHR9"/>